<dbReference type="NCBIfam" id="TIGR00616">
    <property type="entry name" value="rect"/>
    <property type="match status" value="1"/>
</dbReference>
<proteinExistence type="predicted"/>
<accession>A0A6M3Y2L9</accession>
<protein>
    <submittedName>
        <fullName evidence="1">Putative DNA recombination protein</fullName>
    </submittedName>
</protein>
<dbReference type="AlphaFoldDB" id="A0A6M3Y2L9"/>
<name>A0A6M3Y2L9_9ZZZZ</name>
<dbReference type="EMBL" id="MT145074">
    <property type="protein sequence ID" value="QJI03274.1"/>
    <property type="molecule type" value="Genomic_DNA"/>
</dbReference>
<gene>
    <name evidence="1" type="ORF">TM448B04412_0001</name>
</gene>
<dbReference type="Pfam" id="PF03837">
    <property type="entry name" value="RecT"/>
    <property type="match status" value="1"/>
</dbReference>
<dbReference type="GO" id="GO:0003677">
    <property type="term" value="F:DNA binding"/>
    <property type="evidence" value="ECO:0007669"/>
    <property type="project" value="InterPro"/>
</dbReference>
<dbReference type="InterPro" id="IPR018330">
    <property type="entry name" value="RecT_fam"/>
</dbReference>
<evidence type="ECO:0000313" key="1">
    <source>
        <dbReference type="EMBL" id="QJI03274.1"/>
    </source>
</evidence>
<sequence>MIYRTPKLKDCTPLSLINAVIEISTLGLEVGRTAHIIPFKAEATVIVDYKGFIELAHRSNQIASFPFKPVYEKDVFEYEEGTTRYIKHKPAREKRGQLVAAYAIANFKGGGFDFEVVLPEDIEATKKKAPGAKSKDSPWNDPDQEWTMWCKTAVRRLAKRIPQCPELQKAAYLEELVEAGLKQNLAHVTNGIIDVDFKAVKDEPKEPIQKQAITEKLDKLKADGQISKETKLCPNKNDKPVPIADCDLCTARQGCPAWA</sequence>
<dbReference type="InterPro" id="IPR004590">
    <property type="entry name" value="ssDNA_annealing_RecT"/>
</dbReference>
<organism evidence="1">
    <name type="scientific">viral metagenome</name>
    <dbReference type="NCBI Taxonomy" id="1070528"/>
    <lineage>
        <taxon>unclassified sequences</taxon>
        <taxon>metagenomes</taxon>
        <taxon>organismal metagenomes</taxon>
    </lineage>
</organism>
<reference evidence="1" key="1">
    <citation type="submission" date="2020-03" db="EMBL/GenBank/DDBJ databases">
        <title>The deep terrestrial virosphere.</title>
        <authorList>
            <person name="Holmfeldt K."/>
            <person name="Nilsson E."/>
            <person name="Simone D."/>
            <person name="Lopez-Fernandez M."/>
            <person name="Wu X."/>
            <person name="de Brujin I."/>
            <person name="Lundin D."/>
            <person name="Andersson A."/>
            <person name="Bertilsson S."/>
            <person name="Dopson M."/>
        </authorList>
    </citation>
    <scope>NUCLEOTIDE SEQUENCE</scope>
    <source>
        <strain evidence="1">TM448B04412</strain>
    </source>
</reference>
<dbReference type="GO" id="GO:0006259">
    <property type="term" value="P:DNA metabolic process"/>
    <property type="evidence" value="ECO:0007669"/>
    <property type="project" value="InterPro"/>
</dbReference>